<evidence type="ECO:0000313" key="3">
    <source>
        <dbReference type="Proteomes" id="UP000243342"/>
    </source>
</evidence>
<organism evidence="2 3">
    <name type="scientific">Mangrovactinospora gilvigrisea</name>
    <dbReference type="NCBI Taxonomy" id="1428644"/>
    <lineage>
        <taxon>Bacteria</taxon>
        <taxon>Bacillati</taxon>
        <taxon>Actinomycetota</taxon>
        <taxon>Actinomycetes</taxon>
        <taxon>Kitasatosporales</taxon>
        <taxon>Streptomycetaceae</taxon>
        <taxon>Mangrovactinospora</taxon>
    </lineage>
</organism>
<name>A0A1J7BBV1_9ACTN</name>
<evidence type="ECO:0000313" key="2">
    <source>
        <dbReference type="EMBL" id="OIV36110.1"/>
    </source>
</evidence>
<dbReference type="AlphaFoldDB" id="A0A1J7BBV1"/>
<keyword evidence="3" id="KW-1185">Reference proteome</keyword>
<comment type="caution">
    <text evidence="2">The sequence shown here is derived from an EMBL/GenBank/DDBJ whole genome shotgun (WGS) entry which is preliminary data.</text>
</comment>
<dbReference type="RefSeq" id="WP_071657906.1">
    <property type="nucleotide sequence ID" value="NZ_MLCF01000113.1"/>
</dbReference>
<accession>A0A1J7BBV1</accession>
<keyword evidence="1" id="KW-0812">Transmembrane</keyword>
<dbReference type="STRING" id="1428644.BIV57_17895"/>
<keyword evidence="1" id="KW-0472">Membrane</keyword>
<sequence>MTTPTAPTRVPSRWGKHLGPNWTTTQFRVRLALASTIAAAAVAWSIDGPVSAALAGTAIALRAATKPEPPTLIVILAVIVLLGVTTVTTGPLFLAGSGAGIVLGAGLLASPEHRA</sequence>
<keyword evidence="1" id="KW-1133">Transmembrane helix</keyword>
<dbReference type="EMBL" id="MLCF01000113">
    <property type="protein sequence ID" value="OIV36110.1"/>
    <property type="molecule type" value="Genomic_DNA"/>
</dbReference>
<gene>
    <name evidence="2" type="ORF">BIV57_17895</name>
</gene>
<dbReference type="Proteomes" id="UP000243342">
    <property type="component" value="Unassembled WGS sequence"/>
</dbReference>
<proteinExistence type="predicted"/>
<evidence type="ECO:0000256" key="1">
    <source>
        <dbReference type="SAM" id="Phobius"/>
    </source>
</evidence>
<protein>
    <submittedName>
        <fullName evidence="2">Uncharacterized protein</fullName>
    </submittedName>
</protein>
<reference evidence="2 3" key="1">
    <citation type="submission" date="2016-10" db="EMBL/GenBank/DDBJ databases">
        <title>Genome sequence of Streptomyces gilvigriseus MUSC 26.</title>
        <authorList>
            <person name="Lee L.-H."/>
            <person name="Ser H.-L."/>
        </authorList>
    </citation>
    <scope>NUCLEOTIDE SEQUENCE [LARGE SCALE GENOMIC DNA]</scope>
    <source>
        <strain evidence="2 3">MUSC 26</strain>
    </source>
</reference>
<feature type="transmembrane region" description="Helical" evidence="1">
    <location>
        <begin position="71"/>
        <end position="87"/>
    </location>
</feature>